<proteinExistence type="predicted"/>
<accession>A0A6M3IGQ8</accession>
<dbReference type="Gene3D" id="2.40.30.180">
    <property type="entry name" value="Ubiquitin-activating enzyme E1, FCCH domain"/>
    <property type="match status" value="1"/>
</dbReference>
<reference evidence="1" key="1">
    <citation type="submission" date="2020-03" db="EMBL/GenBank/DDBJ databases">
        <title>The deep terrestrial virosphere.</title>
        <authorList>
            <person name="Holmfeldt K."/>
            <person name="Nilsson E."/>
            <person name="Simone D."/>
            <person name="Lopez-Fernandez M."/>
            <person name="Wu X."/>
            <person name="de Brujin I."/>
            <person name="Lundin D."/>
            <person name="Andersson A."/>
            <person name="Bertilsson S."/>
            <person name="Dopson M."/>
        </authorList>
    </citation>
    <scope>NUCLEOTIDE SEQUENCE</scope>
    <source>
        <strain evidence="1">MM415B01878</strain>
    </source>
</reference>
<dbReference type="InterPro" id="IPR042302">
    <property type="entry name" value="E1_FCCH_sf"/>
</dbReference>
<dbReference type="AlphaFoldDB" id="A0A6M3IGQ8"/>
<name>A0A6M3IGQ8_9ZZZZ</name>
<sequence>MATGITNLGLLNKCKRFILTDPTVEAEDELIQDALITANRELYDIDSMPLAWMRETYNELFCRYYAEISAITAASPGVITCDSLDPDIGTAHGFETDDIVYIDGLSDVERLNHRLFRAIDASDTTITLEQLDGQNAIDTTNYEAYVSGGYIYHAGILIPHTTIEPTSSWTIRRIFAVSFDMNPADPLSEESAKADKSTWFEQKGRPRGWRHLKYSYGTPDSIEHFLLFNPPASSRKYNIEIGIEKEYPDLSTWTDAVYPPHPNEVHDAIWHRALANLAYNAERQKRQTDQRVNTRIEIRHAENWKLKSLEDENRIKNLSRNLLGFSPHSRGFSA</sequence>
<gene>
    <name evidence="1" type="ORF">MM415B01878_0006</name>
</gene>
<evidence type="ECO:0000313" key="1">
    <source>
        <dbReference type="EMBL" id="QJA56348.1"/>
    </source>
</evidence>
<dbReference type="EMBL" id="MT141213">
    <property type="protein sequence ID" value="QJA56348.1"/>
    <property type="molecule type" value="Genomic_DNA"/>
</dbReference>
<protein>
    <submittedName>
        <fullName evidence="1">Putative tail tubular protein</fullName>
    </submittedName>
</protein>
<organism evidence="1">
    <name type="scientific">viral metagenome</name>
    <dbReference type="NCBI Taxonomy" id="1070528"/>
    <lineage>
        <taxon>unclassified sequences</taxon>
        <taxon>metagenomes</taxon>
        <taxon>organismal metagenomes</taxon>
    </lineage>
</organism>